<evidence type="ECO:0000313" key="2">
    <source>
        <dbReference type="WBParaSite" id="Minc3s00371g11160"/>
    </source>
</evidence>
<accession>A0A914LAZ8</accession>
<reference evidence="2" key="1">
    <citation type="submission" date="2022-11" db="UniProtKB">
        <authorList>
            <consortium name="WormBaseParasite"/>
        </authorList>
    </citation>
    <scope>IDENTIFICATION</scope>
</reference>
<proteinExistence type="predicted"/>
<keyword evidence="1" id="KW-1185">Reference proteome</keyword>
<sequence length="236" mass="27519">MEALPLRFRRGYLDQILKSNNIDEVQLIKLSNDEMNIWRARAKEDKGRYADRIKILLKFFKQINDAISLIEAGIETAMKSPGSSNKGLRYALKEYNLTISVKQFEQNYLYMKFAQVLLKFHDILNKLVSAKILEDDNFPDTGEMLYAWILRSDVIVPYIERINGNSELKTFEDNQKQDDIQRLLSQTLHEKVNNMLGTFTHDVVLLKTMELPHVDQMPIGNGAIFYQMYIMKTTDD</sequence>
<dbReference type="AlphaFoldDB" id="A0A914LAZ8"/>
<organism evidence="1 2">
    <name type="scientific">Meloidogyne incognita</name>
    <name type="common">Southern root-knot nematode worm</name>
    <name type="synonym">Oxyuris incognita</name>
    <dbReference type="NCBI Taxonomy" id="6306"/>
    <lineage>
        <taxon>Eukaryota</taxon>
        <taxon>Metazoa</taxon>
        <taxon>Ecdysozoa</taxon>
        <taxon>Nematoda</taxon>
        <taxon>Chromadorea</taxon>
        <taxon>Rhabditida</taxon>
        <taxon>Tylenchina</taxon>
        <taxon>Tylenchomorpha</taxon>
        <taxon>Tylenchoidea</taxon>
        <taxon>Meloidogynidae</taxon>
        <taxon>Meloidogyninae</taxon>
        <taxon>Meloidogyne</taxon>
        <taxon>Meloidogyne incognita group</taxon>
    </lineage>
</organism>
<protein>
    <submittedName>
        <fullName evidence="2">Uncharacterized protein</fullName>
    </submittedName>
</protein>
<evidence type="ECO:0000313" key="1">
    <source>
        <dbReference type="Proteomes" id="UP000887563"/>
    </source>
</evidence>
<dbReference type="Proteomes" id="UP000887563">
    <property type="component" value="Unplaced"/>
</dbReference>
<name>A0A914LAZ8_MELIC</name>
<dbReference type="WBParaSite" id="Minc3s00371g11160">
    <property type="protein sequence ID" value="Minc3s00371g11160"/>
    <property type="gene ID" value="Minc3s00371g11160"/>
</dbReference>